<evidence type="ECO:0000256" key="2">
    <source>
        <dbReference type="ARBA" id="ARBA00022723"/>
    </source>
</evidence>
<evidence type="ECO:0000259" key="5">
    <source>
        <dbReference type="PROSITE" id="PS51918"/>
    </source>
</evidence>
<dbReference type="InterPro" id="IPR023867">
    <property type="entry name" value="Sulphatase_maturase_rSAM"/>
</dbReference>
<protein>
    <submittedName>
        <fullName evidence="6">GRRM system radical SAM/SPASM domain protein</fullName>
    </submittedName>
</protein>
<dbReference type="OrthoDB" id="9782387at2"/>
<sequence>MTESFEYGPIRRVILQPTGFCNIDCAYCYLPDRDVRKVMSLDVVEATGRVLAASGLLDDRLEIRWHAGEPLTAPISFYREACAALRAALGGLTDVRFSLQTNGTLVTDRWCDLFEEFGFDVGVSVDGPADLHDANRRTRAGKGTHTRTMAGIEVLRSRGIPFWTISVISELTLAHREEYLSFVEDVRPASVGLNPEETEGEHRSELFGRQGFRAAYTDFLAEMYRWQERTGIPVRRFTAAREAILSTAPGTRNDQVEPLCLISVDTDGRMSSFSPELLGWKAPDYDDFVLGNVLDPDVTLAVADWSRGFRRLAADIERGRSMCRDTCSYFRLCGGGAAVNKWTENGTFASTVTGSCQANTMAVVDVVLGALEAEAGV</sequence>
<organism evidence="6 7">
    <name type="scientific">Actinomadura spongiicola</name>
    <dbReference type="NCBI Taxonomy" id="2303421"/>
    <lineage>
        <taxon>Bacteria</taxon>
        <taxon>Bacillati</taxon>
        <taxon>Actinomycetota</taxon>
        <taxon>Actinomycetes</taxon>
        <taxon>Streptosporangiales</taxon>
        <taxon>Thermomonosporaceae</taxon>
        <taxon>Actinomadura</taxon>
    </lineage>
</organism>
<dbReference type="PROSITE" id="PS51918">
    <property type="entry name" value="RADICAL_SAM"/>
    <property type="match status" value="1"/>
</dbReference>
<dbReference type="PANTHER" id="PTHR43273">
    <property type="entry name" value="ANAEROBIC SULFATASE-MATURATING ENZYME HOMOLOG ASLB-RELATED"/>
    <property type="match status" value="1"/>
</dbReference>
<dbReference type="Pfam" id="PF04055">
    <property type="entry name" value="Radical_SAM"/>
    <property type="match status" value="1"/>
</dbReference>
<dbReference type="GO" id="GO:0016491">
    <property type="term" value="F:oxidoreductase activity"/>
    <property type="evidence" value="ECO:0007669"/>
    <property type="project" value="InterPro"/>
</dbReference>
<reference evidence="6 7" key="1">
    <citation type="submission" date="2018-08" db="EMBL/GenBank/DDBJ databases">
        <title>Actinomadura spongicola sp. nov., isolated from marine sponge Leucetta chagosensis.</title>
        <authorList>
            <person name="Li L."/>
            <person name="Lin H.W."/>
        </authorList>
    </citation>
    <scope>NUCLEOTIDE SEQUENCE [LARGE SCALE GENOMIC DNA]</scope>
    <source>
        <strain evidence="6 7">LHW52907</strain>
    </source>
</reference>
<dbReference type="Gene3D" id="3.20.20.70">
    <property type="entry name" value="Aldolase class I"/>
    <property type="match status" value="1"/>
</dbReference>
<dbReference type="SFLD" id="SFLDS00029">
    <property type="entry name" value="Radical_SAM"/>
    <property type="match status" value="1"/>
</dbReference>
<feature type="domain" description="Radical SAM core" evidence="5">
    <location>
        <begin position="5"/>
        <end position="233"/>
    </location>
</feature>
<dbReference type="SFLD" id="SFLDG01386">
    <property type="entry name" value="main_SPASM_domain-containing"/>
    <property type="match status" value="1"/>
</dbReference>
<keyword evidence="3" id="KW-0408">Iron</keyword>
<evidence type="ECO:0000313" key="7">
    <source>
        <dbReference type="Proteomes" id="UP000262882"/>
    </source>
</evidence>
<comment type="caution">
    <text evidence="6">The sequence shown here is derived from an EMBL/GenBank/DDBJ whole genome shotgun (WGS) entry which is preliminary data.</text>
</comment>
<gene>
    <name evidence="6" type="primary">grrM</name>
    <name evidence="6" type="ORF">D0T12_32325</name>
</gene>
<dbReference type="GO" id="GO:0046872">
    <property type="term" value="F:metal ion binding"/>
    <property type="evidence" value="ECO:0007669"/>
    <property type="project" value="UniProtKB-KW"/>
</dbReference>
<dbReference type="EMBL" id="QVNQ01000014">
    <property type="protein sequence ID" value="RFS81327.1"/>
    <property type="molecule type" value="Genomic_DNA"/>
</dbReference>
<dbReference type="AlphaFoldDB" id="A0A372G7P1"/>
<dbReference type="PANTHER" id="PTHR43273:SF8">
    <property type="entry name" value="RADICAL SAM DOMAIN PROTEIN"/>
    <property type="match status" value="1"/>
</dbReference>
<evidence type="ECO:0000256" key="1">
    <source>
        <dbReference type="ARBA" id="ARBA00022691"/>
    </source>
</evidence>
<evidence type="ECO:0000256" key="4">
    <source>
        <dbReference type="ARBA" id="ARBA00023014"/>
    </source>
</evidence>
<dbReference type="SFLD" id="SFLDG01067">
    <property type="entry name" value="SPASM/twitch_domain_containing"/>
    <property type="match status" value="1"/>
</dbReference>
<dbReference type="CDD" id="cd01335">
    <property type="entry name" value="Radical_SAM"/>
    <property type="match status" value="1"/>
</dbReference>
<dbReference type="RefSeq" id="WP_117404566.1">
    <property type="nucleotide sequence ID" value="NZ_QVNQ01000014.1"/>
</dbReference>
<accession>A0A372G7P1</accession>
<name>A0A372G7P1_9ACTN</name>
<evidence type="ECO:0000313" key="6">
    <source>
        <dbReference type="EMBL" id="RFS81327.1"/>
    </source>
</evidence>
<evidence type="ECO:0000256" key="3">
    <source>
        <dbReference type="ARBA" id="ARBA00023004"/>
    </source>
</evidence>
<dbReference type="InterPro" id="IPR007197">
    <property type="entry name" value="rSAM"/>
</dbReference>
<keyword evidence="2" id="KW-0479">Metal-binding</keyword>
<keyword evidence="1" id="KW-0949">S-adenosyl-L-methionine</keyword>
<dbReference type="NCBIfam" id="TIGR04261">
    <property type="entry name" value="rSAM_GlyRichRpt"/>
    <property type="match status" value="1"/>
</dbReference>
<keyword evidence="4" id="KW-0411">Iron-sulfur</keyword>
<dbReference type="SFLD" id="SFLDG01072">
    <property type="entry name" value="dehydrogenase_like"/>
    <property type="match status" value="1"/>
</dbReference>
<dbReference type="InterPro" id="IPR058240">
    <property type="entry name" value="rSAM_sf"/>
</dbReference>
<dbReference type="InterPro" id="IPR006638">
    <property type="entry name" value="Elp3/MiaA/NifB-like_rSAM"/>
</dbReference>
<dbReference type="SMART" id="SM00729">
    <property type="entry name" value="Elp3"/>
    <property type="match status" value="1"/>
</dbReference>
<dbReference type="SUPFAM" id="SSF102114">
    <property type="entry name" value="Radical SAM enzymes"/>
    <property type="match status" value="1"/>
</dbReference>
<keyword evidence="7" id="KW-1185">Reference proteome</keyword>
<dbReference type="InterPro" id="IPR013785">
    <property type="entry name" value="Aldolase_TIM"/>
</dbReference>
<dbReference type="GO" id="GO:0051536">
    <property type="term" value="F:iron-sulfur cluster binding"/>
    <property type="evidence" value="ECO:0007669"/>
    <property type="project" value="UniProtKB-KW"/>
</dbReference>
<dbReference type="Proteomes" id="UP000262882">
    <property type="component" value="Unassembled WGS sequence"/>
</dbReference>
<proteinExistence type="predicted"/>
<dbReference type="InterPro" id="IPR026357">
    <property type="entry name" value="rSAM_SPASM_GrrM_OscB"/>
</dbReference>